<dbReference type="SFLD" id="SFLDG00358">
    <property type="entry name" value="Main_(cytGST)"/>
    <property type="match status" value="1"/>
</dbReference>
<dbReference type="InterPro" id="IPR004045">
    <property type="entry name" value="Glutathione_S-Trfase_N"/>
</dbReference>
<keyword evidence="5" id="KW-1185">Reference proteome</keyword>
<dbReference type="CDD" id="cd03046">
    <property type="entry name" value="GST_N_GTT1_like"/>
    <property type="match status" value="1"/>
</dbReference>
<dbReference type="InterPro" id="IPR040079">
    <property type="entry name" value="Glutathione_S-Trfase"/>
</dbReference>
<dbReference type="InterPro" id="IPR036249">
    <property type="entry name" value="Thioredoxin-like_sf"/>
</dbReference>
<organism evidence="4 5">
    <name type="scientific">Usitatibacter palustris</name>
    <dbReference type="NCBI Taxonomy" id="2732487"/>
    <lineage>
        <taxon>Bacteria</taxon>
        <taxon>Pseudomonadati</taxon>
        <taxon>Pseudomonadota</taxon>
        <taxon>Betaproteobacteria</taxon>
        <taxon>Nitrosomonadales</taxon>
        <taxon>Usitatibacteraceae</taxon>
        <taxon>Usitatibacter</taxon>
    </lineage>
</organism>
<dbReference type="AlphaFoldDB" id="A0A6M4H3L2"/>
<dbReference type="KEGG" id="upl:DSM104440_00962"/>
<dbReference type="PANTHER" id="PTHR44051:SF8">
    <property type="entry name" value="GLUTATHIONE S-TRANSFERASE GSTA"/>
    <property type="match status" value="1"/>
</dbReference>
<accession>A0A6M4H3L2</accession>
<dbReference type="PANTHER" id="PTHR44051">
    <property type="entry name" value="GLUTATHIONE S-TRANSFERASE-RELATED"/>
    <property type="match status" value="1"/>
</dbReference>
<feature type="domain" description="GST C-terminal" evidence="3">
    <location>
        <begin position="90"/>
        <end position="208"/>
    </location>
</feature>
<dbReference type="InParanoid" id="A0A6M4H3L2"/>
<sequence length="208" mass="22764">MTLKIYGTPMSRAIRVYWLAEELGLPYESVAIDFKDESPGPVGKGNPEFRAASPMGRVPAIDDGGAKLFESLAINLYLGRKHGKGLWPSTVAGEGAVYQWTLFAANELDGTMVEWARNAIVLPEAERDPAKVTAALEKLAKPFTALDEALGKTPWLLGQEFTLADLNVSATMFRARKMDLTKKPNLARWLAACFARPAAKKAWALRGE</sequence>
<dbReference type="SUPFAM" id="SSF52833">
    <property type="entry name" value="Thioredoxin-like"/>
    <property type="match status" value="1"/>
</dbReference>
<dbReference type="SUPFAM" id="SSF47616">
    <property type="entry name" value="GST C-terminal domain-like"/>
    <property type="match status" value="1"/>
</dbReference>
<evidence type="ECO:0000256" key="1">
    <source>
        <dbReference type="RuleBase" id="RU003494"/>
    </source>
</evidence>
<dbReference type="InterPro" id="IPR010987">
    <property type="entry name" value="Glutathione-S-Trfase_C-like"/>
</dbReference>
<dbReference type="InterPro" id="IPR004046">
    <property type="entry name" value="GST_C"/>
</dbReference>
<protein>
    <recommendedName>
        <fullName evidence="6">Glutathione S-transferase</fullName>
    </recommendedName>
</protein>
<reference evidence="4 5" key="1">
    <citation type="submission" date="2020-04" db="EMBL/GenBank/DDBJ databases">
        <title>Usitatibacter rugosus gen. nov., sp. nov. and Usitatibacter palustris sp. nov., novel members of Usitatibacteraceae fam. nov. within the order Nitrosomonadales isolated from soil.</title>
        <authorList>
            <person name="Huber K.J."/>
            <person name="Neumann-Schaal M."/>
            <person name="Geppert A."/>
            <person name="Luckner M."/>
            <person name="Wanner G."/>
            <person name="Overmann J."/>
        </authorList>
    </citation>
    <scope>NUCLEOTIDE SEQUENCE [LARGE SCALE GENOMIC DNA]</scope>
    <source>
        <strain evidence="4 5">Swamp67</strain>
    </source>
</reference>
<feature type="domain" description="GST N-terminal" evidence="2">
    <location>
        <begin position="1"/>
        <end position="86"/>
    </location>
</feature>
<evidence type="ECO:0008006" key="6">
    <source>
        <dbReference type="Google" id="ProtNLM"/>
    </source>
</evidence>
<dbReference type="Gene3D" id="3.40.30.10">
    <property type="entry name" value="Glutaredoxin"/>
    <property type="match status" value="1"/>
</dbReference>
<dbReference type="InterPro" id="IPR036282">
    <property type="entry name" value="Glutathione-S-Trfase_C_sf"/>
</dbReference>
<evidence type="ECO:0000259" key="2">
    <source>
        <dbReference type="PROSITE" id="PS50404"/>
    </source>
</evidence>
<dbReference type="Gene3D" id="1.20.1050.10">
    <property type="match status" value="1"/>
</dbReference>
<dbReference type="EMBL" id="CP053073">
    <property type="protein sequence ID" value="QJR14169.1"/>
    <property type="molecule type" value="Genomic_DNA"/>
</dbReference>
<name>A0A6M4H3L2_9PROT</name>
<evidence type="ECO:0000259" key="3">
    <source>
        <dbReference type="PROSITE" id="PS50405"/>
    </source>
</evidence>
<dbReference type="SFLD" id="SFLDG01150">
    <property type="entry name" value="Main.1:_Beta-like"/>
    <property type="match status" value="1"/>
</dbReference>
<dbReference type="CDD" id="cd03207">
    <property type="entry name" value="GST_C_8"/>
    <property type="match status" value="1"/>
</dbReference>
<dbReference type="Pfam" id="PF02798">
    <property type="entry name" value="GST_N"/>
    <property type="match status" value="1"/>
</dbReference>
<comment type="similarity">
    <text evidence="1">Belongs to the GST superfamily.</text>
</comment>
<dbReference type="PROSITE" id="PS50404">
    <property type="entry name" value="GST_NTER"/>
    <property type="match status" value="1"/>
</dbReference>
<dbReference type="PROSITE" id="PS50405">
    <property type="entry name" value="GST_CTER"/>
    <property type="match status" value="1"/>
</dbReference>
<dbReference type="RefSeq" id="WP_171160954.1">
    <property type="nucleotide sequence ID" value="NZ_CP053073.1"/>
</dbReference>
<dbReference type="SFLD" id="SFLDS00019">
    <property type="entry name" value="Glutathione_Transferase_(cytos"/>
    <property type="match status" value="1"/>
</dbReference>
<dbReference type="Pfam" id="PF00043">
    <property type="entry name" value="GST_C"/>
    <property type="match status" value="1"/>
</dbReference>
<dbReference type="Proteomes" id="UP000503096">
    <property type="component" value="Chromosome"/>
</dbReference>
<evidence type="ECO:0000313" key="5">
    <source>
        <dbReference type="Proteomes" id="UP000503096"/>
    </source>
</evidence>
<gene>
    <name evidence="4" type="ORF">DSM104440_00962</name>
</gene>
<evidence type="ECO:0000313" key="4">
    <source>
        <dbReference type="EMBL" id="QJR14169.1"/>
    </source>
</evidence>
<proteinExistence type="inferred from homology"/>